<feature type="transmembrane region" description="Helical" evidence="1">
    <location>
        <begin position="30"/>
        <end position="50"/>
    </location>
</feature>
<dbReference type="GeneID" id="30997489"/>
<organism evidence="2 3">
    <name type="scientific">Hyphopichia burtonii NRRL Y-1933</name>
    <dbReference type="NCBI Taxonomy" id="984485"/>
    <lineage>
        <taxon>Eukaryota</taxon>
        <taxon>Fungi</taxon>
        <taxon>Dikarya</taxon>
        <taxon>Ascomycota</taxon>
        <taxon>Saccharomycotina</taxon>
        <taxon>Pichiomycetes</taxon>
        <taxon>Debaryomycetaceae</taxon>
        <taxon>Hyphopichia</taxon>
    </lineage>
</organism>
<dbReference type="RefSeq" id="XP_020077756.1">
    <property type="nucleotide sequence ID" value="XM_020222940.1"/>
</dbReference>
<evidence type="ECO:0000313" key="3">
    <source>
        <dbReference type="Proteomes" id="UP000095085"/>
    </source>
</evidence>
<sequence length="116" mass="13587">MNLIIKKLNRAYQSYVYWSPIPVMSKTETYIFNSFVLALVTFTFYWLIVITPPIAIASFERFVYYITGHSLSIKVMLSLLILKNLFQFYTKYNESPKNNSINDGSNVKKILTLIRL</sequence>
<keyword evidence="1" id="KW-0472">Membrane</keyword>
<keyword evidence="1" id="KW-1133">Transmembrane helix</keyword>
<name>A0A1E4RN65_9ASCO</name>
<gene>
    <name evidence="2" type="ORF">HYPBUDRAFT_190597</name>
</gene>
<dbReference type="Proteomes" id="UP000095085">
    <property type="component" value="Unassembled WGS sequence"/>
</dbReference>
<dbReference type="AlphaFoldDB" id="A0A1E4RN65"/>
<reference evidence="3" key="1">
    <citation type="submission" date="2016-05" db="EMBL/GenBank/DDBJ databases">
        <title>Comparative genomics of biotechnologically important yeasts.</title>
        <authorList>
            <consortium name="DOE Joint Genome Institute"/>
            <person name="Riley R."/>
            <person name="Haridas S."/>
            <person name="Wolfe K.H."/>
            <person name="Lopes M.R."/>
            <person name="Hittinger C.T."/>
            <person name="Goker M."/>
            <person name="Salamov A."/>
            <person name="Wisecaver J."/>
            <person name="Long T.M."/>
            <person name="Aerts A.L."/>
            <person name="Barry K."/>
            <person name="Choi C."/>
            <person name="Clum A."/>
            <person name="Coughlan A.Y."/>
            <person name="Deshpande S."/>
            <person name="Douglass A.P."/>
            <person name="Hanson S.J."/>
            <person name="Klenk H.-P."/>
            <person name="Labutti K."/>
            <person name="Lapidus A."/>
            <person name="Lindquist E."/>
            <person name="Lipzen A."/>
            <person name="Meier-Kolthoff J.P."/>
            <person name="Ohm R.A."/>
            <person name="Otillar R.P."/>
            <person name="Pangilinan J."/>
            <person name="Peng Y."/>
            <person name="Rokas A."/>
            <person name="Rosa C.A."/>
            <person name="Scheuner C."/>
            <person name="Sibirny A.A."/>
            <person name="Slot J.C."/>
            <person name="Stielow J.B."/>
            <person name="Sun H."/>
            <person name="Kurtzman C.P."/>
            <person name="Blackwell M."/>
            <person name="Grigoriev I.V."/>
            <person name="Jeffries T.W."/>
        </authorList>
    </citation>
    <scope>NUCLEOTIDE SEQUENCE [LARGE SCALE GENOMIC DNA]</scope>
    <source>
        <strain evidence="3">NRRL Y-1933</strain>
    </source>
</reference>
<keyword evidence="1" id="KW-0812">Transmembrane</keyword>
<dbReference type="EMBL" id="KV454539">
    <property type="protein sequence ID" value="ODV68689.1"/>
    <property type="molecule type" value="Genomic_DNA"/>
</dbReference>
<feature type="transmembrane region" description="Helical" evidence="1">
    <location>
        <begin position="62"/>
        <end position="82"/>
    </location>
</feature>
<evidence type="ECO:0000313" key="2">
    <source>
        <dbReference type="EMBL" id="ODV68689.1"/>
    </source>
</evidence>
<accession>A0A1E4RN65</accession>
<protein>
    <submittedName>
        <fullName evidence="2">Uncharacterized protein</fullName>
    </submittedName>
</protein>
<proteinExistence type="predicted"/>
<dbReference type="OrthoDB" id="4020015at2759"/>
<keyword evidence="3" id="KW-1185">Reference proteome</keyword>
<evidence type="ECO:0000256" key="1">
    <source>
        <dbReference type="SAM" id="Phobius"/>
    </source>
</evidence>